<feature type="domain" description="MOFRL" evidence="1">
    <location>
        <begin position="315"/>
        <end position="418"/>
    </location>
</feature>
<evidence type="ECO:0000313" key="4">
    <source>
        <dbReference type="Proteomes" id="UP000615026"/>
    </source>
</evidence>
<dbReference type="Gene3D" id="3.40.1480.10">
    <property type="entry name" value="MOFRL domain"/>
    <property type="match status" value="1"/>
</dbReference>
<gene>
    <name evidence="3" type="ORF">IQ260_28925</name>
</gene>
<dbReference type="InterPro" id="IPR025286">
    <property type="entry name" value="MOFRL_assoc_dom"/>
</dbReference>
<dbReference type="AlphaFoldDB" id="A0A929A017"/>
<dbReference type="Gene3D" id="3.40.50.10180">
    <property type="entry name" value="Glycerate kinase, MOFRL-like N-terminal domain"/>
    <property type="match status" value="1"/>
</dbReference>
<dbReference type="RefSeq" id="WP_193996522.1">
    <property type="nucleotide sequence ID" value="NZ_JADEXP010000494.1"/>
</dbReference>
<dbReference type="PANTHER" id="PTHR12227">
    <property type="entry name" value="GLYCERATE KINASE"/>
    <property type="match status" value="1"/>
</dbReference>
<dbReference type="Proteomes" id="UP000615026">
    <property type="component" value="Unassembled WGS sequence"/>
</dbReference>
<keyword evidence="3" id="KW-0808">Transferase</keyword>
<evidence type="ECO:0000259" key="1">
    <source>
        <dbReference type="Pfam" id="PF05161"/>
    </source>
</evidence>
<evidence type="ECO:0000313" key="3">
    <source>
        <dbReference type="EMBL" id="MBE9070669.1"/>
    </source>
</evidence>
<proteinExistence type="predicted"/>
<dbReference type="EMBL" id="JADEXP010000494">
    <property type="protein sequence ID" value="MBE9070669.1"/>
    <property type="molecule type" value="Genomic_DNA"/>
</dbReference>
<dbReference type="Pfam" id="PF05161">
    <property type="entry name" value="MOFRL"/>
    <property type="match status" value="1"/>
</dbReference>
<dbReference type="InterPro" id="IPR039760">
    <property type="entry name" value="MOFRL_protein"/>
</dbReference>
<dbReference type="GO" id="GO:0005737">
    <property type="term" value="C:cytoplasm"/>
    <property type="evidence" value="ECO:0007669"/>
    <property type="project" value="TreeGrafter"/>
</dbReference>
<dbReference type="InterPro" id="IPR037035">
    <property type="entry name" value="GK-like_C_sf"/>
</dbReference>
<reference evidence="3" key="1">
    <citation type="submission" date="2020-10" db="EMBL/GenBank/DDBJ databases">
        <authorList>
            <person name="Castelo-Branco R."/>
            <person name="Eusebio N."/>
            <person name="Adriana R."/>
            <person name="Vieira A."/>
            <person name="Brugerolle De Fraissinette N."/>
            <person name="Rezende De Castro R."/>
            <person name="Schneider M.P."/>
            <person name="Vasconcelos V."/>
            <person name="Leao P.N."/>
        </authorList>
    </citation>
    <scope>NUCLEOTIDE SEQUENCE</scope>
    <source>
        <strain evidence="3">LEGE 11479</strain>
    </source>
</reference>
<dbReference type="Pfam" id="PF13660">
    <property type="entry name" value="DUF4147"/>
    <property type="match status" value="1"/>
</dbReference>
<comment type="caution">
    <text evidence="3">The sequence shown here is derived from an EMBL/GenBank/DDBJ whole genome shotgun (WGS) entry which is preliminary data.</text>
</comment>
<dbReference type="SUPFAM" id="SSF82544">
    <property type="entry name" value="GckA/TtuD-like"/>
    <property type="match status" value="1"/>
</dbReference>
<keyword evidence="4" id="KW-1185">Reference proteome</keyword>
<protein>
    <submittedName>
        <fullName evidence="3">Glycerate kinase</fullName>
    </submittedName>
</protein>
<accession>A0A929A017</accession>
<dbReference type="PANTHER" id="PTHR12227:SF0">
    <property type="entry name" value="GLYCERATE KINASE"/>
    <property type="match status" value="1"/>
</dbReference>
<sequence length="425" mass="44909">MSTTNLLRELFDAAVTAAMPQKQVARALEPYLETRPKGRTVVVGIGKSAAAMAMAVEDSWAQAGNTDPIEGLVITRYGHGVPTNSIEVVEAGHPVPDKNGMQGARQILQRVQNLTADDRVICLISGGGSALFTLPPEGISLENLADINRQLLTSGADIVAMNTVRKALSCSSGGRLAATAYPAQVVSLIISDVAGDSLRAIASGPTVGDTATAADALEIIDRYRLNIPHPIRQYLQRNPNPVIVPGDERLRTTINHLIATPQQSLEAAADVAIANGYTPLILSNAIEGEARDVARVHGAIARQAKYHRQPVAPPCVILSGGETTVTVNQKFVGKGGRNSEFLLALAHYLDGEPDIAAIACDTDGIDGSEDNAGALITPGLWQQGRNAQKYLSTHDSYSFFASIDALVTTGPTLTNVNDFRAIVVE</sequence>
<dbReference type="GO" id="GO:0008887">
    <property type="term" value="F:glycerate kinase activity"/>
    <property type="evidence" value="ECO:0007669"/>
    <property type="project" value="InterPro"/>
</dbReference>
<name>A0A929A017_LEPEC</name>
<evidence type="ECO:0000259" key="2">
    <source>
        <dbReference type="Pfam" id="PF13660"/>
    </source>
</evidence>
<keyword evidence="3" id="KW-0418">Kinase</keyword>
<dbReference type="InterPro" id="IPR038614">
    <property type="entry name" value="GK_N_sf"/>
</dbReference>
<dbReference type="InterPro" id="IPR007835">
    <property type="entry name" value="MOFRL"/>
</dbReference>
<organism evidence="3 4">
    <name type="scientific">Leptolyngbya cf. ectocarpi LEGE 11479</name>
    <dbReference type="NCBI Taxonomy" id="1828722"/>
    <lineage>
        <taxon>Bacteria</taxon>
        <taxon>Bacillati</taxon>
        <taxon>Cyanobacteriota</taxon>
        <taxon>Cyanophyceae</taxon>
        <taxon>Leptolyngbyales</taxon>
        <taxon>Leptolyngbyaceae</taxon>
        <taxon>Leptolyngbya group</taxon>
        <taxon>Leptolyngbya</taxon>
    </lineage>
</organism>
<feature type="domain" description="MOFRL-associated" evidence="2">
    <location>
        <begin position="7"/>
        <end position="236"/>
    </location>
</feature>